<dbReference type="InterPro" id="IPR008964">
    <property type="entry name" value="Invasin/intimin_cell_adhesion"/>
</dbReference>
<dbReference type="EMBL" id="AAMD01000006">
    <property type="protein sequence ID" value="EAU69433.1"/>
    <property type="molecule type" value="Genomic_DNA"/>
</dbReference>
<dbReference type="Pfam" id="PF02368">
    <property type="entry name" value="Big_2"/>
    <property type="match status" value="1"/>
</dbReference>
<dbReference type="Proteomes" id="UP000032702">
    <property type="component" value="Unassembled WGS sequence"/>
</dbReference>
<proteinExistence type="predicted"/>
<dbReference type="Gene3D" id="2.60.40.1080">
    <property type="match status" value="1"/>
</dbReference>
<protein>
    <recommendedName>
        <fullName evidence="2">BIG2 domain-containing protein</fullName>
    </recommendedName>
</protein>
<dbReference type="InterPro" id="IPR003343">
    <property type="entry name" value="Big_2"/>
</dbReference>
<feature type="region of interest" description="Disordered" evidence="1">
    <location>
        <begin position="31"/>
        <end position="63"/>
    </location>
</feature>
<evidence type="ECO:0000313" key="3">
    <source>
        <dbReference type="EMBL" id="EAU69433.1"/>
    </source>
</evidence>
<gene>
    <name evidence="3" type="ORF">STIAU_3686</name>
</gene>
<accession>Q09CF3</accession>
<feature type="domain" description="BIG2" evidence="2">
    <location>
        <begin position="425"/>
        <end position="495"/>
    </location>
</feature>
<name>Q09CF3_STIAD</name>
<organism evidence="3 4">
    <name type="scientific">Stigmatella aurantiaca (strain DW4/3-1)</name>
    <dbReference type="NCBI Taxonomy" id="378806"/>
    <lineage>
        <taxon>Bacteria</taxon>
        <taxon>Pseudomonadati</taxon>
        <taxon>Myxococcota</taxon>
        <taxon>Myxococcia</taxon>
        <taxon>Myxococcales</taxon>
        <taxon>Cystobacterineae</taxon>
        <taxon>Archangiaceae</taxon>
        <taxon>Stigmatella</taxon>
    </lineage>
</organism>
<evidence type="ECO:0000313" key="4">
    <source>
        <dbReference type="Proteomes" id="UP000032702"/>
    </source>
</evidence>
<dbReference type="AlphaFoldDB" id="Q09CF3"/>
<comment type="caution">
    <text evidence="3">The sequence shown here is derived from an EMBL/GenBank/DDBJ whole genome shotgun (WGS) entry which is preliminary data.</text>
</comment>
<evidence type="ECO:0000259" key="2">
    <source>
        <dbReference type="Pfam" id="PF02368"/>
    </source>
</evidence>
<sequence>MCSALGRDDAHPDKEPGLALQLALQIREVPGRVAGGRAGGRTDARGNQGGRSDAPARLGRRPGRLTLGNAAADFRDRRLTVRERGHTLIGHTAVEPGPTPPEDVMTLFQQRPEPVSHLDALDEGWRARATVIPCLPEHRPELAHELFGLLEIRGHDRRAARDSRLVSPEERDERQAVIQDILLPMKPDFVRIGLRKKACLRQGVSRLAQLAAHLLRTLEQLPKGCCLKVTLCLQRTESQALNELREHREFHDIHIGQLAHQHRPTAQHPFNTPKHVVVDKHDVGAALFQKARLDGLRGRQEGLVGHPRADCLEFSALRRIIRCSGRHAASLFRHPHRLPSPFWRRNVPPQGSLMRQPFAGRLSLSVNSIYSSVPQRQRSSQLMKHLKTSLWFTACLMVLAGCGSDDSGPTDPGPEDPGKTPQLSAVTVTCTPTTLTAGQSSQCTASATDQDGKPFSVPGYTWASSNEAVAKVDATGKASPFAVGTASITASATAGGITRQGQATLTISEIPSTPHTQNITSNETWRAAQNPHVVYGTLEVTGTPAPTLTLEAGVEILFAENAELRITQGALRSTGTPEAPVRLKAYMFASLPTQGAWRGVVFAAEGSASEVAHTVLTDCGGTSGAGACLAIQGRAAPVLRNVTVQNSASAGILLSTEDSAFGAGTTGLHITGSETYAVRIHANQAGTLPEGNTFTANTHNAVELQGTVSRTQTWPNPGTGIAYVVPQIVTIEGTSKPILTIAAGNTLRFGPNARLGAGLSRPGNLVVDGTPQAPVLFTADSATPQPGHWQGVHLGGDSSNASRISHATIEYGGAEGGNGLKPGNLNIYGNYAGTGARPVLTHLLVQRGSKYGVYVEADGGFDPASTALSAHNNGGYAISLQANAASTLPVNGTFSGNTPNAVELQCCYVTTTQTWPNLGIPYVLPVNIGVGSINAKPTLTLLPGTQLRFGADVDFQIGKNAPGALVAVGTPTEPIQFVPDAPTPTKGHWRGLHFWQASGSKLEYVTVSYAGAEGSIGNGNVNVYRGETGAFITNSTLSYSSKCGITVSNGAGTGTTPVSTDFTNPDYHITFTGNLGRQCIN</sequence>
<evidence type="ECO:0000256" key="1">
    <source>
        <dbReference type="SAM" id="MobiDB-lite"/>
    </source>
</evidence>
<reference evidence="3 4" key="1">
    <citation type="submission" date="2006-04" db="EMBL/GenBank/DDBJ databases">
        <authorList>
            <person name="Nierman W.C."/>
        </authorList>
    </citation>
    <scope>NUCLEOTIDE SEQUENCE [LARGE SCALE GENOMIC DNA]</scope>
    <source>
        <strain evidence="3 4">DW4/3-1</strain>
    </source>
</reference>
<dbReference type="SUPFAM" id="SSF49373">
    <property type="entry name" value="Invasin/intimin cell-adhesion fragments"/>
    <property type="match status" value="1"/>
</dbReference>